<organism evidence="2 3">
    <name type="scientific">Elasticomyces elasticus</name>
    <dbReference type="NCBI Taxonomy" id="574655"/>
    <lineage>
        <taxon>Eukaryota</taxon>
        <taxon>Fungi</taxon>
        <taxon>Dikarya</taxon>
        <taxon>Ascomycota</taxon>
        <taxon>Pezizomycotina</taxon>
        <taxon>Dothideomycetes</taxon>
        <taxon>Dothideomycetidae</taxon>
        <taxon>Mycosphaerellales</taxon>
        <taxon>Teratosphaeriaceae</taxon>
        <taxon>Elasticomyces</taxon>
    </lineage>
</organism>
<dbReference type="AlphaFoldDB" id="A0AAN7VTP3"/>
<feature type="compositionally biased region" description="Low complexity" evidence="1">
    <location>
        <begin position="62"/>
        <end position="88"/>
    </location>
</feature>
<evidence type="ECO:0000313" key="3">
    <source>
        <dbReference type="Proteomes" id="UP001310594"/>
    </source>
</evidence>
<sequence>MFSLNPPASLTKSDFSTIALGDLEYTQQSVLSNASNNPTLTESDSPTITSKDLEYTQESVKSNASNSTRSSCARASSRPRQQRLSRTTNVYRHRERFLSTIASRDLEHNAAKYTKHRVKLDPQLAFHARAPILTNADRDTLAETNVYRQEV</sequence>
<protein>
    <submittedName>
        <fullName evidence="2">Uncharacterized protein</fullName>
    </submittedName>
</protein>
<feature type="region of interest" description="Disordered" evidence="1">
    <location>
        <begin position="56"/>
        <end position="88"/>
    </location>
</feature>
<dbReference type="Proteomes" id="UP001310594">
    <property type="component" value="Unassembled WGS sequence"/>
</dbReference>
<evidence type="ECO:0000313" key="2">
    <source>
        <dbReference type="EMBL" id="KAK5701733.1"/>
    </source>
</evidence>
<dbReference type="EMBL" id="JAVRQU010000006">
    <property type="protein sequence ID" value="KAK5701733.1"/>
    <property type="molecule type" value="Genomic_DNA"/>
</dbReference>
<reference evidence="2" key="1">
    <citation type="submission" date="2023-08" db="EMBL/GenBank/DDBJ databases">
        <title>Black Yeasts Isolated from many extreme environments.</title>
        <authorList>
            <person name="Coleine C."/>
            <person name="Stajich J.E."/>
            <person name="Selbmann L."/>
        </authorList>
    </citation>
    <scope>NUCLEOTIDE SEQUENCE</scope>
    <source>
        <strain evidence="2">CCFEE 5810</strain>
    </source>
</reference>
<proteinExistence type="predicted"/>
<gene>
    <name evidence="2" type="ORF">LTR97_004551</name>
</gene>
<name>A0AAN7VTP3_9PEZI</name>
<comment type="caution">
    <text evidence="2">The sequence shown here is derived from an EMBL/GenBank/DDBJ whole genome shotgun (WGS) entry which is preliminary data.</text>
</comment>
<accession>A0AAN7VTP3</accession>
<evidence type="ECO:0000256" key="1">
    <source>
        <dbReference type="SAM" id="MobiDB-lite"/>
    </source>
</evidence>